<evidence type="ECO:0000256" key="4">
    <source>
        <dbReference type="ARBA" id="ARBA00022692"/>
    </source>
</evidence>
<feature type="chain" id="PRO_5009938626" evidence="9">
    <location>
        <begin position="21"/>
        <end position="822"/>
    </location>
</feature>
<keyword evidence="6" id="KW-0472">Membrane</keyword>
<gene>
    <name evidence="12" type="ORF">SAMN05421545_0669</name>
</gene>
<feature type="region of interest" description="Disordered" evidence="8">
    <location>
        <begin position="801"/>
        <end position="822"/>
    </location>
</feature>
<keyword evidence="5 9" id="KW-0732">Signal</keyword>
<dbReference type="InterPro" id="IPR036942">
    <property type="entry name" value="Beta-barrel_TonB_sf"/>
</dbReference>
<name>A0A1N6U435_9BACT</name>
<feature type="signal peptide" evidence="9">
    <location>
        <begin position="1"/>
        <end position="20"/>
    </location>
</feature>
<evidence type="ECO:0000259" key="10">
    <source>
        <dbReference type="Pfam" id="PF07715"/>
    </source>
</evidence>
<dbReference type="SUPFAM" id="SSF56935">
    <property type="entry name" value="Porins"/>
    <property type="match status" value="1"/>
</dbReference>
<evidence type="ECO:0000256" key="7">
    <source>
        <dbReference type="ARBA" id="ARBA00023237"/>
    </source>
</evidence>
<accession>A0A1N6U435</accession>
<dbReference type="RefSeq" id="WP_076421027.1">
    <property type="nucleotide sequence ID" value="NZ_FTNM01000001.1"/>
</dbReference>
<dbReference type="AlphaFoldDB" id="A0A1N6U435"/>
<comment type="subcellular location">
    <subcellularLocation>
        <location evidence="1">Cell outer membrane</location>
        <topology evidence="1">Multi-pass membrane protein</topology>
    </subcellularLocation>
</comment>
<dbReference type="Proteomes" id="UP000185924">
    <property type="component" value="Unassembled WGS sequence"/>
</dbReference>
<evidence type="ECO:0000313" key="13">
    <source>
        <dbReference type="Proteomes" id="UP000185924"/>
    </source>
</evidence>
<dbReference type="PANTHER" id="PTHR30069:SF29">
    <property type="entry name" value="HEMOGLOBIN AND HEMOGLOBIN-HAPTOGLOBIN-BINDING PROTEIN 1-RELATED"/>
    <property type="match status" value="1"/>
</dbReference>
<evidence type="ECO:0000256" key="8">
    <source>
        <dbReference type="SAM" id="MobiDB-lite"/>
    </source>
</evidence>
<dbReference type="GO" id="GO:0044718">
    <property type="term" value="P:siderophore transmembrane transport"/>
    <property type="evidence" value="ECO:0007669"/>
    <property type="project" value="TreeGrafter"/>
</dbReference>
<dbReference type="STRING" id="1077936.SAMN05421545_0669"/>
<keyword evidence="7" id="KW-0998">Cell outer membrane</keyword>
<dbReference type="Gene3D" id="2.170.130.10">
    <property type="entry name" value="TonB-dependent receptor, plug domain"/>
    <property type="match status" value="1"/>
</dbReference>
<evidence type="ECO:0000256" key="2">
    <source>
        <dbReference type="ARBA" id="ARBA00022448"/>
    </source>
</evidence>
<dbReference type="Gene3D" id="2.60.40.1120">
    <property type="entry name" value="Carboxypeptidase-like, regulatory domain"/>
    <property type="match status" value="1"/>
</dbReference>
<dbReference type="InterPro" id="IPR039426">
    <property type="entry name" value="TonB-dep_rcpt-like"/>
</dbReference>
<evidence type="ECO:0000313" key="12">
    <source>
        <dbReference type="EMBL" id="SIQ60408.1"/>
    </source>
</evidence>
<organism evidence="12 13">
    <name type="scientific">Pontibacter lucknowensis</name>
    <dbReference type="NCBI Taxonomy" id="1077936"/>
    <lineage>
        <taxon>Bacteria</taxon>
        <taxon>Pseudomonadati</taxon>
        <taxon>Bacteroidota</taxon>
        <taxon>Cytophagia</taxon>
        <taxon>Cytophagales</taxon>
        <taxon>Hymenobacteraceae</taxon>
        <taxon>Pontibacter</taxon>
    </lineage>
</organism>
<dbReference type="GO" id="GO:0009279">
    <property type="term" value="C:cell outer membrane"/>
    <property type="evidence" value="ECO:0007669"/>
    <property type="project" value="UniProtKB-SubCell"/>
</dbReference>
<dbReference type="InterPro" id="IPR012910">
    <property type="entry name" value="Plug_dom"/>
</dbReference>
<evidence type="ECO:0000256" key="6">
    <source>
        <dbReference type="ARBA" id="ARBA00023136"/>
    </source>
</evidence>
<protein>
    <submittedName>
        <fullName evidence="12">Outer membrane receptor proteins, mostly Fe transport</fullName>
    </submittedName>
</protein>
<dbReference type="Pfam" id="PF14905">
    <property type="entry name" value="OMP_b-brl_3"/>
    <property type="match status" value="1"/>
</dbReference>
<keyword evidence="12" id="KW-0675">Receptor</keyword>
<evidence type="ECO:0000259" key="11">
    <source>
        <dbReference type="Pfam" id="PF14905"/>
    </source>
</evidence>
<evidence type="ECO:0000256" key="9">
    <source>
        <dbReference type="SAM" id="SignalP"/>
    </source>
</evidence>
<sequence length="822" mass="93422">MRTYVLPLFFSALLYLTALPDLQAQDQPSQNTSSTRGKVSGTVQDANSKAPLGFANIVLLTARDSSLVTGATSDIEGKFELNRVPQGQFILRISSVGYPTRFIPNIRITDTDSNIRLGAIPIKGGATQLKEVQIVTERPMVEFELDKKVVNMEQNIAAQGGSVADAMQNVPSVDVDLDGNVSLRGSSNVTILVDGKRTALSNLTLDQIPASMIESVELITNPSSKYDPEGTSGVINLILKKNMKPGFNGTATVNVGTYENYNSSLNLNYRHYKWNFNGGYDFRRSYRPGVRRSFLTNLDEGTFREDLGSNRRTDISHSFRFGADYSINPKNTISASALYRTGDERGFNSILNRNLDGEMNLTRLNLRETRGTEDDGVMDYNLGYRRTFDQKGREWTADVIYTERFSDEVDNIMQRTTLDMGLPVDRMNQQRITSDDKTRRIVAQSDYVHPINEDSRFEAGYRSSFQLLDNDNKFFDLNPETNQWLINDNVTNRFVYDEQVHALYSNYSNKIGSVSFQAGLRAEQTLTKSDQRTQDNGVFRNDYFSLFPSVFVTKDFSPESKVQFSYSRRINRPRAWSLNPFIDYSDTLNIRSGNPELLPEFINSYELGYLKYWDNTSFNTTVFYRRTNDQIQRFRTFDAATGVTSTTFLNLASGSSYGVELVGTYNPYKWWRLNASVSGFRVELNDAGGDTELSNDQWTWNSKLNSTMTVWKDLAIQVSANYRAPMADIQGQMQEIYAVDLGLKKDVLNKKGTITLRVSDIFDTREFNFESFGPGFEQTNNNKRQTRIAFIGFTYRLNSEDNNRERRRQRDEQGGGDDGFDY</sequence>
<feature type="region of interest" description="Disordered" evidence="8">
    <location>
        <begin position="25"/>
        <end position="44"/>
    </location>
</feature>
<feature type="domain" description="Outer membrane protein beta-barrel" evidence="11">
    <location>
        <begin position="386"/>
        <end position="795"/>
    </location>
</feature>
<dbReference type="InterPro" id="IPR037066">
    <property type="entry name" value="Plug_dom_sf"/>
</dbReference>
<dbReference type="Pfam" id="PF07715">
    <property type="entry name" value="Plug"/>
    <property type="match status" value="1"/>
</dbReference>
<dbReference type="InterPro" id="IPR008969">
    <property type="entry name" value="CarboxyPept-like_regulatory"/>
</dbReference>
<evidence type="ECO:0000256" key="1">
    <source>
        <dbReference type="ARBA" id="ARBA00004571"/>
    </source>
</evidence>
<keyword evidence="3" id="KW-1134">Transmembrane beta strand</keyword>
<keyword evidence="13" id="KW-1185">Reference proteome</keyword>
<evidence type="ECO:0000256" key="5">
    <source>
        <dbReference type="ARBA" id="ARBA00022729"/>
    </source>
</evidence>
<dbReference type="Pfam" id="PF13715">
    <property type="entry name" value="CarbopepD_reg_2"/>
    <property type="match status" value="1"/>
</dbReference>
<reference evidence="13" key="1">
    <citation type="submission" date="2017-01" db="EMBL/GenBank/DDBJ databases">
        <authorList>
            <person name="Varghese N."/>
            <person name="Submissions S."/>
        </authorList>
    </citation>
    <scope>NUCLEOTIDE SEQUENCE [LARGE SCALE GENOMIC DNA]</scope>
    <source>
        <strain evidence="13">DM9</strain>
    </source>
</reference>
<evidence type="ECO:0000256" key="3">
    <source>
        <dbReference type="ARBA" id="ARBA00022452"/>
    </source>
</evidence>
<proteinExistence type="predicted"/>
<dbReference type="SUPFAM" id="SSF49464">
    <property type="entry name" value="Carboxypeptidase regulatory domain-like"/>
    <property type="match status" value="1"/>
</dbReference>
<feature type="domain" description="TonB-dependent receptor plug" evidence="10">
    <location>
        <begin position="149"/>
        <end position="234"/>
    </location>
</feature>
<dbReference type="InterPro" id="IPR041700">
    <property type="entry name" value="OMP_b-brl_3"/>
</dbReference>
<dbReference type="Gene3D" id="2.40.170.20">
    <property type="entry name" value="TonB-dependent receptor, beta-barrel domain"/>
    <property type="match status" value="1"/>
</dbReference>
<dbReference type="OrthoDB" id="905812at2"/>
<keyword evidence="2" id="KW-0813">Transport</keyword>
<feature type="compositionally biased region" description="Basic and acidic residues" evidence="8">
    <location>
        <begin position="801"/>
        <end position="813"/>
    </location>
</feature>
<dbReference type="GO" id="GO:0015344">
    <property type="term" value="F:siderophore uptake transmembrane transporter activity"/>
    <property type="evidence" value="ECO:0007669"/>
    <property type="project" value="TreeGrafter"/>
</dbReference>
<dbReference type="PANTHER" id="PTHR30069">
    <property type="entry name" value="TONB-DEPENDENT OUTER MEMBRANE RECEPTOR"/>
    <property type="match status" value="1"/>
</dbReference>
<keyword evidence="4" id="KW-0812">Transmembrane</keyword>
<dbReference type="EMBL" id="FTNM01000001">
    <property type="protein sequence ID" value="SIQ60408.1"/>
    <property type="molecule type" value="Genomic_DNA"/>
</dbReference>